<evidence type="ECO:0000313" key="1">
    <source>
        <dbReference type="EMBL" id="QEG17222.1"/>
    </source>
</evidence>
<evidence type="ECO:0008006" key="3">
    <source>
        <dbReference type="Google" id="ProtNLM"/>
    </source>
</evidence>
<organism evidence="1 2">
    <name type="scientific">Gimesia maris</name>
    <dbReference type="NCBI Taxonomy" id="122"/>
    <lineage>
        <taxon>Bacteria</taxon>
        <taxon>Pseudomonadati</taxon>
        <taxon>Planctomycetota</taxon>
        <taxon>Planctomycetia</taxon>
        <taxon>Planctomycetales</taxon>
        <taxon>Planctomycetaceae</taxon>
        <taxon>Gimesia</taxon>
    </lineage>
</organism>
<keyword evidence="2" id="KW-1185">Reference proteome</keyword>
<proteinExistence type="predicted"/>
<reference evidence="1 2" key="1">
    <citation type="submission" date="2019-08" db="EMBL/GenBank/DDBJ databases">
        <title>Deep-cultivation of Planctomycetes and their phenomic and genomic characterization uncovers novel biology.</title>
        <authorList>
            <person name="Wiegand S."/>
            <person name="Jogler M."/>
            <person name="Boedeker C."/>
            <person name="Pinto D."/>
            <person name="Vollmers J."/>
            <person name="Rivas-Marin E."/>
            <person name="Kohn T."/>
            <person name="Peeters S.H."/>
            <person name="Heuer A."/>
            <person name="Rast P."/>
            <person name="Oberbeckmann S."/>
            <person name="Bunk B."/>
            <person name="Jeske O."/>
            <person name="Meyerdierks A."/>
            <person name="Storesund J.E."/>
            <person name="Kallscheuer N."/>
            <person name="Luecker S."/>
            <person name="Lage O.M."/>
            <person name="Pohl T."/>
            <person name="Merkel B.J."/>
            <person name="Hornburger P."/>
            <person name="Mueller R.-W."/>
            <person name="Bruemmer F."/>
            <person name="Labrenz M."/>
            <person name="Spormann A.M."/>
            <person name="Op den Camp H."/>
            <person name="Overmann J."/>
            <person name="Amann R."/>
            <person name="Jetten M.S.M."/>
            <person name="Mascher T."/>
            <person name="Medema M.H."/>
            <person name="Devos D.P."/>
            <person name="Kaster A.-K."/>
            <person name="Ovreas L."/>
            <person name="Rohde M."/>
            <person name="Galperin M.Y."/>
            <person name="Jogler C."/>
        </authorList>
    </citation>
    <scope>NUCLEOTIDE SEQUENCE [LARGE SCALE GENOMIC DNA]</scope>
    <source>
        <strain evidence="1 2">DSM 8797</strain>
    </source>
</reference>
<evidence type="ECO:0000313" key="2">
    <source>
        <dbReference type="Proteomes" id="UP000322887"/>
    </source>
</evidence>
<accession>A0ABX5YNL3</accession>
<dbReference type="GeneID" id="98647629"/>
<dbReference type="Proteomes" id="UP000322887">
    <property type="component" value="Chromosome"/>
</dbReference>
<name>A0ABX5YNL3_9PLAN</name>
<dbReference type="EMBL" id="CP042910">
    <property type="protein sequence ID" value="QEG17222.1"/>
    <property type="molecule type" value="Genomic_DNA"/>
</dbReference>
<sequence>MNRADTRLFYSADVFSDARCFAEEILDCARRSLAFIASGAAGLSRIFSVGRNMSRRELNDTDAFSSDAF</sequence>
<dbReference type="RefSeq" id="WP_002643718.1">
    <property type="nucleotide sequence ID" value="NZ_CP042910.1"/>
</dbReference>
<gene>
    <name evidence="1" type="ORF">GmarT_31000</name>
</gene>
<protein>
    <recommendedName>
        <fullName evidence="3">Four helix bundle protein</fullName>
    </recommendedName>
</protein>